<dbReference type="EMBL" id="SZUA01000002">
    <property type="protein sequence ID" value="TKR30166.1"/>
    <property type="molecule type" value="Genomic_DNA"/>
</dbReference>
<proteinExistence type="predicted"/>
<accession>A0A4U5JN20</accession>
<evidence type="ECO:0000313" key="2">
    <source>
        <dbReference type="Proteomes" id="UP000308707"/>
    </source>
</evidence>
<dbReference type="Proteomes" id="UP000308707">
    <property type="component" value="Unassembled WGS sequence"/>
</dbReference>
<dbReference type="InterPro" id="IPR011008">
    <property type="entry name" value="Dimeric_a/b-barrel"/>
</dbReference>
<dbReference type="OrthoDB" id="9809695at2"/>
<dbReference type="RefSeq" id="WP_137266595.1">
    <property type="nucleotide sequence ID" value="NZ_SZUA01000002.1"/>
</dbReference>
<reference evidence="1 2" key="1">
    <citation type="submission" date="2019-04" db="EMBL/GenBank/DDBJ databases">
        <title>Reference strain of H23.</title>
        <authorList>
            <person name="Luo X."/>
        </authorList>
    </citation>
    <scope>NUCLEOTIDE SEQUENCE [LARGE SCALE GENOMIC DNA]</scope>
    <source>
        <strain evidence="1 2">H23</strain>
    </source>
</reference>
<name>A0A4U5JN20_9GAMM</name>
<comment type="caution">
    <text evidence="1">The sequence shown here is derived from an EMBL/GenBank/DDBJ whole genome shotgun (WGS) entry which is preliminary data.</text>
</comment>
<dbReference type="Gene3D" id="3.30.70.100">
    <property type="match status" value="1"/>
</dbReference>
<dbReference type="SUPFAM" id="SSF54909">
    <property type="entry name" value="Dimeric alpha+beta barrel"/>
    <property type="match status" value="1"/>
</dbReference>
<organism evidence="1 2">
    <name type="scientific">Luteimonas gilva</name>
    <dbReference type="NCBI Taxonomy" id="2572684"/>
    <lineage>
        <taxon>Bacteria</taxon>
        <taxon>Pseudomonadati</taxon>
        <taxon>Pseudomonadota</taxon>
        <taxon>Gammaproteobacteria</taxon>
        <taxon>Lysobacterales</taxon>
        <taxon>Lysobacteraceae</taxon>
        <taxon>Luteimonas</taxon>
    </lineage>
</organism>
<sequence length="251" mass="27844">MVFDTDSATGPYPIAELRDYTLEPGQRDALIDVFERHLIETQEDVGMAVLAHFRDLDRPDRFVWFRGFPSMEARGESLPAFYLHGEAWRTHRDTANATMIDSDNVLLLREAWSGAGLTGAGARPPVGAAGEDKIRILVTTYSFASPVDAGSLELLRERLLPAARAAGARPLAAYASEYAQNNFPRLPVREGEHVFVWVAAFAGADAYGRYRIALRDSTAWRDAQSELAWRLSKPAEERRLVPAARSRALGD</sequence>
<keyword evidence="2" id="KW-1185">Reference proteome</keyword>
<gene>
    <name evidence="1" type="ORF">FCE95_08465</name>
</gene>
<protein>
    <submittedName>
        <fullName evidence="1">NIPSNAP family protein</fullName>
    </submittedName>
</protein>
<evidence type="ECO:0000313" key="1">
    <source>
        <dbReference type="EMBL" id="TKR30166.1"/>
    </source>
</evidence>
<dbReference type="AlphaFoldDB" id="A0A4U5JN20"/>